<feature type="transmembrane region" description="Helical" evidence="7">
    <location>
        <begin position="26"/>
        <end position="47"/>
    </location>
</feature>
<dbReference type="AlphaFoldDB" id="A0A9D1TC68"/>
<feature type="transmembrane region" description="Helical" evidence="7">
    <location>
        <begin position="148"/>
        <end position="168"/>
    </location>
</feature>
<keyword evidence="6 7" id="KW-0472">Membrane</keyword>
<feature type="transmembrane region" description="Helical" evidence="7">
    <location>
        <begin position="116"/>
        <end position="136"/>
    </location>
</feature>
<feature type="transmembrane region" description="Helical" evidence="7">
    <location>
        <begin position="85"/>
        <end position="104"/>
    </location>
</feature>
<dbReference type="Gene3D" id="1.10.3720.10">
    <property type="entry name" value="MetI-like"/>
    <property type="match status" value="1"/>
</dbReference>
<sequence>MLERSHRKNVIRPCLQDRVLLRANEILMFVFAVIIAYPLLFVVFSSFEGQVSTLTLNIFPKKWSIEGYKAVFEYRWIWVGYRNSLLYTLLGTLIGLAFCVLAAYPLSQPNLDGRGFFMGLFVFTMYFGGGLIPTYLTMRDYRLLDSVWVLLLPGAVNVYNMIIMRTYFSTQIPRELKEASQLDGCGELRYLWQIVLPLSVPILMVVGLYYAVGIWNSYFDAMIYMTTRSKMPLSVFLRDILILNDSSDMTAAMDPDALVSLQERQNVMKYALIMVSSVPMFLLYPFVQRYFIKGVMIGSVKG</sequence>
<dbReference type="Proteomes" id="UP000886884">
    <property type="component" value="Unassembled WGS sequence"/>
</dbReference>
<organism evidence="9 10">
    <name type="scientific">Candidatus Ornithocaccomicrobium faecavium</name>
    <dbReference type="NCBI Taxonomy" id="2840890"/>
    <lineage>
        <taxon>Bacteria</taxon>
        <taxon>Bacillati</taxon>
        <taxon>Bacillota</taxon>
        <taxon>Clostridia</taxon>
        <taxon>Candidatus Ornithocaccomicrobium</taxon>
    </lineage>
</organism>
<evidence type="ECO:0000256" key="7">
    <source>
        <dbReference type="SAM" id="Phobius"/>
    </source>
</evidence>
<evidence type="ECO:0000256" key="5">
    <source>
        <dbReference type="ARBA" id="ARBA00022989"/>
    </source>
</evidence>
<dbReference type="PANTHER" id="PTHR43744:SF9">
    <property type="entry name" value="POLYGALACTURONAN_RHAMNOGALACTURONAN TRANSPORT SYSTEM PERMEASE PROTEIN YTCP"/>
    <property type="match status" value="1"/>
</dbReference>
<dbReference type="GO" id="GO:0005886">
    <property type="term" value="C:plasma membrane"/>
    <property type="evidence" value="ECO:0007669"/>
    <property type="project" value="UniProtKB-SubCell"/>
</dbReference>
<dbReference type="PROSITE" id="PS50928">
    <property type="entry name" value="ABC_TM1"/>
    <property type="match status" value="1"/>
</dbReference>
<keyword evidence="3" id="KW-1003">Cell membrane</keyword>
<feature type="transmembrane region" description="Helical" evidence="7">
    <location>
        <begin position="267"/>
        <end position="287"/>
    </location>
</feature>
<evidence type="ECO:0000313" key="9">
    <source>
        <dbReference type="EMBL" id="HIV27220.1"/>
    </source>
</evidence>
<proteinExistence type="predicted"/>
<protein>
    <submittedName>
        <fullName evidence="9">Carbohydrate ABC transporter permease</fullName>
    </submittedName>
</protein>
<comment type="subcellular location">
    <subcellularLocation>
        <location evidence="1">Cell membrane</location>
        <topology evidence="1">Multi-pass membrane protein</topology>
    </subcellularLocation>
</comment>
<keyword evidence="2" id="KW-0813">Transport</keyword>
<dbReference type="InterPro" id="IPR035906">
    <property type="entry name" value="MetI-like_sf"/>
</dbReference>
<keyword evidence="5 7" id="KW-1133">Transmembrane helix</keyword>
<evidence type="ECO:0000313" key="10">
    <source>
        <dbReference type="Proteomes" id="UP000886884"/>
    </source>
</evidence>
<dbReference type="GO" id="GO:0055085">
    <property type="term" value="P:transmembrane transport"/>
    <property type="evidence" value="ECO:0007669"/>
    <property type="project" value="InterPro"/>
</dbReference>
<evidence type="ECO:0000259" key="8">
    <source>
        <dbReference type="PROSITE" id="PS50928"/>
    </source>
</evidence>
<feature type="transmembrane region" description="Helical" evidence="7">
    <location>
        <begin position="189"/>
        <end position="212"/>
    </location>
</feature>
<reference evidence="9" key="1">
    <citation type="submission" date="2020-10" db="EMBL/GenBank/DDBJ databases">
        <authorList>
            <person name="Gilroy R."/>
        </authorList>
    </citation>
    <scope>NUCLEOTIDE SEQUENCE</scope>
    <source>
        <strain evidence="9">CHK183-6373</strain>
    </source>
</reference>
<comment type="caution">
    <text evidence="9">The sequence shown here is derived from an EMBL/GenBank/DDBJ whole genome shotgun (WGS) entry which is preliminary data.</text>
</comment>
<accession>A0A9D1TC68</accession>
<dbReference type="EMBL" id="DVOT01000080">
    <property type="protein sequence ID" value="HIV27220.1"/>
    <property type="molecule type" value="Genomic_DNA"/>
</dbReference>
<feature type="domain" description="ABC transmembrane type-1" evidence="8">
    <location>
        <begin position="81"/>
        <end position="291"/>
    </location>
</feature>
<dbReference type="SUPFAM" id="SSF161098">
    <property type="entry name" value="MetI-like"/>
    <property type="match status" value="1"/>
</dbReference>
<evidence type="ECO:0000256" key="1">
    <source>
        <dbReference type="ARBA" id="ARBA00004651"/>
    </source>
</evidence>
<keyword evidence="4 7" id="KW-0812">Transmembrane</keyword>
<dbReference type="PANTHER" id="PTHR43744">
    <property type="entry name" value="ABC TRANSPORTER PERMEASE PROTEIN MG189-RELATED-RELATED"/>
    <property type="match status" value="1"/>
</dbReference>
<dbReference type="CDD" id="cd06261">
    <property type="entry name" value="TM_PBP2"/>
    <property type="match status" value="1"/>
</dbReference>
<name>A0A9D1TC68_9FIRM</name>
<reference evidence="9" key="2">
    <citation type="journal article" date="2021" name="PeerJ">
        <title>Extensive microbial diversity within the chicken gut microbiome revealed by metagenomics and culture.</title>
        <authorList>
            <person name="Gilroy R."/>
            <person name="Ravi A."/>
            <person name="Getino M."/>
            <person name="Pursley I."/>
            <person name="Horton D.L."/>
            <person name="Alikhan N.F."/>
            <person name="Baker D."/>
            <person name="Gharbi K."/>
            <person name="Hall N."/>
            <person name="Watson M."/>
            <person name="Adriaenssens E.M."/>
            <person name="Foster-Nyarko E."/>
            <person name="Jarju S."/>
            <person name="Secka A."/>
            <person name="Antonio M."/>
            <person name="Oren A."/>
            <person name="Chaudhuri R.R."/>
            <person name="La Ragione R."/>
            <person name="Hildebrand F."/>
            <person name="Pallen M.J."/>
        </authorList>
    </citation>
    <scope>NUCLEOTIDE SEQUENCE</scope>
    <source>
        <strain evidence="9">CHK183-6373</strain>
    </source>
</reference>
<gene>
    <name evidence="9" type="ORF">IAA64_04580</name>
</gene>
<evidence type="ECO:0000256" key="6">
    <source>
        <dbReference type="ARBA" id="ARBA00023136"/>
    </source>
</evidence>
<evidence type="ECO:0000256" key="3">
    <source>
        <dbReference type="ARBA" id="ARBA00022475"/>
    </source>
</evidence>
<evidence type="ECO:0000256" key="2">
    <source>
        <dbReference type="ARBA" id="ARBA00022448"/>
    </source>
</evidence>
<evidence type="ECO:0000256" key="4">
    <source>
        <dbReference type="ARBA" id="ARBA00022692"/>
    </source>
</evidence>
<dbReference type="InterPro" id="IPR000515">
    <property type="entry name" value="MetI-like"/>
</dbReference>